<reference evidence="4 5" key="1">
    <citation type="journal article" date="2018" name="IMA Fungus">
        <title>IMA Genome-F 9: Draft genome sequence of Annulohypoxylon stygium, Aspergillus mulundensis, Berkeleyomyces basicola (syn. Thielaviopsis basicola), Ceratocystis smalleyi, two Cercospora beticola strains, Coleophoma cylindrospora, Fusarium fracticaudum, Phialophora cf. hyalina, and Morchella septimelata.</title>
        <authorList>
            <person name="Wingfield B.D."/>
            <person name="Bills G.F."/>
            <person name="Dong Y."/>
            <person name="Huang W."/>
            <person name="Nel W.J."/>
            <person name="Swalarsk-Parry B.S."/>
            <person name="Vaghefi N."/>
            <person name="Wilken P.M."/>
            <person name="An Z."/>
            <person name="de Beer Z.W."/>
            <person name="De Vos L."/>
            <person name="Chen L."/>
            <person name="Duong T.A."/>
            <person name="Gao Y."/>
            <person name="Hammerbacher A."/>
            <person name="Kikkert J.R."/>
            <person name="Li Y."/>
            <person name="Li H."/>
            <person name="Li K."/>
            <person name="Li Q."/>
            <person name="Liu X."/>
            <person name="Ma X."/>
            <person name="Naidoo K."/>
            <person name="Pethybridge S.J."/>
            <person name="Sun J."/>
            <person name="Steenkamp E.T."/>
            <person name="van der Nest M.A."/>
            <person name="van Wyk S."/>
            <person name="Wingfield M.J."/>
            <person name="Xiong C."/>
            <person name="Yue Q."/>
            <person name="Zhang X."/>
        </authorList>
    </citation>
    <scope>NUCLEOTIDE SEQUENCE [LARGE SCALE GENOMIC DNA]</scope>
    <source>
        <strain evidence="4 5">BP5796</strain>
    </source>
</reference>
<evidence type="ECO:0000259" key="3">
    <source>
        <dbReference type="Pfam" id="PF05368"/>
    </source>
</evidence>
<dbReference type="InterPro" id="IPR008030">
    <property type="entry name" value="NmrA-like"/>
</dbReference>
<dbReference type="PANTHER" id="PTHR47706:SF9">
    <property type="entry name" value="NMRA-LIKE DOMAIN-CONTAINING PROTEIN-RELATED"/>
    <property type="match status" value="1"/>
</dbReference>
<keyword evidence="5" id="KW-1185">Reference proteome</keyword>
<evidence type="ECO:0000256" key="1">
    <source>
        <dbReference type="ARBA" id="ARBA00022857"/>
    </source>
</evidence>
<evidence type="ECO:0000313" key="4">
    <source>
        <dbReference type="EMBL" id="RDW59129.1"/>
    </source>
</evidence>
<dbReference type="OrthoDB" id="419598at2759"/>
<dbReference type="PANTHER" id="PTHR47706">
    <property type="entry name" value="NMRA-LIKE FAMILY PROTEIN"/>
    <property type="match status" value="1"/>
</dbReference>
<keyword evidence="1" id="KW-0521">NADP</keyword>
<feature type="domain" description="NmrA-like" evidence="3">
    <location>
        <begin position="2"/>
        <end position="229"/>
    </location>
</feature>
<gene>
    <name evidence="4" type="ORF">BP5796_12053</name>
</gene>
<dbReference type="EMBL" id="PDLN01000020">
    <property type="protein sequence ID" value="RDW59129.1"/>
    <property type="molecule type" value="Genomic_DNA"/>
</dbReference>
<evidence type="ECO:0000313" key="5">
    <source>
        <dbReference type="Proteomes" id="UP000256328"/>
    </source>
</evidence>
<dbReference type="Pfam" id="PF05368">
    <property type="entry name" value="NmrA"/>
    <property type="match status" value="1"/>
</dbReference>
<dbReference type="AlphaFoldDB" id="A0A3D8QBH4"/>
<dbReference type="GO" id="GO:0016491">
    <property type="term" value="F:oxidoreductase activity"/>
    <property type="evidence" value="ECO:0007669"/>
    <property type="project" value="UniProtKB-KW"/>
</dbReference>
<sequence>MLVLITGMTGMVGRPMVEAALARGHSVRGMGRDRNKVPESTLERLESFVQCTSIYDLPALDRAVEGVDAIVNANTYAAEVVLDGQLLLLRAAERAGVKIFHAASWNFDWSKDTLGNHEGYDPFLCFANQVRLTSSIRPLYMFTGAIVEFFYDNPRGSAWDPKTKTMSYFGDGSKKFNFTTANDLAAYTIEAISTPEADQGGFVRVESFRATWGDLVTEYEAARGGTVKAQLKCFGSEADVEGMLATARKTIPAREYEKYIGLSYVLNMLRDTWDYEPIDCKRFSGVKQTTLREWLKDHPEL</sequence>
<dbReference type="Proteomes" id="UP000256328">
    <property type="component" value="Unassembled WGS sequence"/>
</dbReference>
<dbReference type="InterPro" id="IPR051609">
    <property type="entry name" value="NmrA/Isoflavone_reductase-like"/>
</dbReference>
<dbReference type="SUPFAM" id="SSF51735">
    <property type="entry name" value="NAD(P)-binding Rossmann-fold domains"/>
    <property type="match status" value="1"/>
</dbReference>
<protein>
    <submittedName>
        <fullName evidence="4">NmrA-like protein</fullName>
    </submittedName>
</protein>
<dbReference type="Gene3D" id="3.40.50.720">
    <property type="entry name" value="NAD(P)-binding Rossmann-like Domain"/>
    <property type="match status" value="1"/>
</dbReference>
<evidence type="ECO:0000256" key="2">
    <source>
        <dbReference type="ARBA" id="ARBA00023002"/>
    </source>
</evidence>
<organism evidence="4 5">
    <name type="scientific">Coleophoma crateriformis</name>
    <dbReference type="NCBI Taxonomy" id="565419"/>
    <lineage>
        <taxon>Eukaryota</taxon>
        <taxon>Fungi</taxon>
        <taxon>Dikarya</taxon>
        <taxon>Ascomycota</taxon>
        <taxon>Pezizomycotina</taxon>
        <taxon>Leotiomycetes</taxon>
        <taxon>Helotiales</taxon>
        <taxon>Dermateaceae</taxon>
        <taxon>Coleophoma</taxon>
    </lineage>
</organism>
<proteinExistence type="predicted"/>
<name>A0A3D8QBH4_9HELO</name>
<dbReference type="InterPro" id="IPR036291">
    <property type="entry name" value="NAD(P)-bd_dom_sf"/>
</dbReference>
<keyword evidence="2" id="KW-0560">Oxidoreductase</keyword>
<accession>A0A3D8QBH4</accession>
<comment type="caution">
    <text evidence="4">The sequence shown here is derived from an EMBL/GenBank/DDBJ whole genome shotgun (WGS) entry which is preliminary data.</text>
</comment>